<accession>L8ECG5</accession>
<reference evidence="1" key="1">
    <citation type="journal article" date="2013" name="PLoS ONE">
        <title>Direct detection of alternative open reading frames translation products in human significantly expands the proteome.</title>
        <authorList>
            <person name="Vanderperre B."/>
            <person name="Lucier J.-F."/>
            <person name="Motard J."/>
            <person name="Tremblay G."/>
            <person name="Vanderperre S."/>
            <person name="Wisztorski M."/>
            <person name="Salzet M."/>
            <person name="Boisvert F.-M."/>
            <person name="Roucou X."/>
        </authorList>
    </citation>
    <scope>NUCLEOTIDE SEQUENCE</scope>
</reference>
<organism evidence="1">
    <name type="scientific">Homo sapiens</name>
    <name type="common">Human</name>
    <dbReference type="NCBI Taxonomy" id="9606"/>
    <lineage>
        <taxon>Eukaryota</taxon>
        <taxon>Metazoa</taxon>
        <taxon>Chordata</taxon>
        <taxon>Craniata</taxon>
        <taxon>Vertebrata</taxon>
        <taxon>Euteleostomi</taxon>
        <taxon>Mammalia</taxon>
        <taxon>Eutheria</taxon>
        <taxon>Euarchontoglires</taxon>
        <taxon>Primates</taxon>
        <taxon>Haplorrhini</taxon>
        <taxon>Catarrhini</taxon>
        <taxon>Hominidae</taxon>
        <taxon>Homo</taxon>
    </lineage>
</organism>
<dbReference type="ChiTaRS" id="CAMK2A">
    <property type="organism name" value="human"/>
</dbReference>
<dbReference type="SMR" id="L8ECG5"/>
<dbReference type="EMBL" id="HF584030">
    <property type="protein sequence ID" value="CCQ43527.1"/>
    <property type="molecule type" value="Genomic_DNA"/>
</dbReference>
<dbReference type="OrthoDB" id="336747at2759"/>
<name>L8ECG5_HUMAN</name>
<gene>
    <name evidence="1" type="primary">CAMK2A</name>
</gene>
<protein>
    <submittedName>
        <fullName evidence="1">Alternative protein CAMK2A</fullName>
    </submittedName>
</protein>
<sequence>MPALTQEQQVRAERRREAVRMEIPGLFFASLANWGLLYRTSQDFISPYLCAAPSTPHPPLGGP</sequence>
<proteinExistence type="predicted"/>
<dbReference type="AlphaFoldDB" id="L8ECG5"/>
<evidence type="ECO:0000313" key="1">
    <source>
        <dbReference type="EMBL" id="CCQ43527.1"/>
    </source>
</evidence>